<dbReference type="GO" id="GO:0050667">
    <property type="term" value="P:homocysteine metabolic process"/>
    <property type="evidence" value="ECO:0007669"/>
    <property type="project" value="TreeGrafter"/>
</dbReference>
<evidence type="ECO:0000313" key="7">
    <source>
        <dbReference type="Proteomes" id="UP000242133"/>
    </source>
</evidence>
<proteinExistence type="predicted"/>
<feature type="transmembrane region" description="Helical" evidence="4">
    <location>
        <begin position="32"/>
        <end position="47"/>
    </location>
</feature>
<protein>
    <submittedName>
        <fullName evidence="6">Sulfite reductase (NADPH) flavoprotein alpha-component</fullName>
    </submittedName>
</protein>
<dbReference type="GO" id="GO:0010181">
    <property type="term" value="F:FMN binding"/>
    <property type="evidence" value="ECO:0007669"/>
    <property type="project" value="InterPro"/>
</dbReference>
<keyword evidence="3" id="KW-0249">Electron transport</keyword>
<keyword evidence="4" id="KW-0472">Membrane</keyword>
<keyword evidence="3" id="KW-0813">Transport</keyword>
<reference evidence="6 7" key="1">
    <citation type="submission" date="2018-03" db="EMBL/GenBank/DDBJ databases">
        <title>Genomic Encyclopedia of Archaeal and Bacterial Type Strains, Phase II (KMG-II): from individual species to whole genera.</title>
        <authorList>
            <person name="Goeker M."/>
        </authorList>
    </citation>
    <scope>NUCLEOTIDE SEQUENCE [LARGE SCALE GENOMIC DNA]</scope>
    <source>
        <strain evidence="6 7">DSM 17586</strain>
    </source>
</reference>
<keyword evidence="4" id="KW-0812">Transmembrane</keyword>
<keyword evidence="2" id="KW-0288">FMN</keyword>
<evidence type="ECO:0000256" key="2">
    <source>
        <dbReference type="ARBA" id="ARBA00022643"/>
    </source>
</evidence>
<evidence type="ECO:0000256" key="1">
    <source>
        <dbReference type="ARBA" id="ARBA00022630"/>
    </source>
</evidence>
<keyword evidence="1" id="KW-0285">Flavoprotein</keyword>
<dbReference type="InterPro" id="IPR001094">
    <property type="entry name" value="Flavdoxin-like"/>
</dbReference>
<dbReference type="PRINTS" id="PR00369">
    <property type="entry name" value="FLAVODOXIN"/>
</dbReference>
<dbReference type="PANTHER" id="PTHR19384:SF84">
    <property type="entry name" value="METHIONINE SYNTHASE REDUCTASE"/>
    <property type="match status" value="1"/>
</dbReference>
<evidence type="ECO:0000256" key="3">
    <source>
        <dbReference type="ARBA" id="ARBA00022982"/>
    </source>
</evidence>
<dbReference type="Proteomes" id="UP000242133">
    <property type="component" value="Unassembled WGS sequence"/>
</dbReference>
<keyword evidence="4" id="KW-1133">Transmembrane helix</keyword>
<dbReference type="InterPro" id="IPR008254">
    <property type="entry name" value="Flavodoxin/NO_synth"/>
</dbReference>
<evidence type="ECO:0000313" key="6">
    <source>
        <dbReference type="EMBL" id="PSL14647.1"/>
    </source>
</evidence>
<dbReference type="PANTHER" id="PTHR19384">
    <property type="entry name" value="NITRIC OXIDE SYNTHASE-RELATED"/>
    <property type="match status" value="1"/>
</dbReference>
<dbReference type="SUPFAM" id="SSF52218">
    <property type="entry name" value="Flavoproteins"/>
    <property type="match status" value="1"/>
</dbReference>
<keyword evidence="7" id="KW-1185">Reference proteome</keyword>
<dbReference type="InterPro" id="IPR029039">
    <property type="entry name" value="Flavoprotein-like_sf"/>
</dbReference>
<dbReference type="RefSeq" id="WP_106591292.1">
    <property type="nucleotide sequence ID" value="NZ_PYGI01000007.1"/>
</dbReference>
<dbReference type="Gene3D" id="3.40.50.360">
    <property type="match status" value="1"/>
</dbReference>
<name>A0A2P8EYW5_9GAMM</name>
<dbReference type="EMBL" id="PYGI01000007">
    <property type="protein sequence ID" value="PSL14647.1"/>
    <property type="molecule type" value="Genomic_DNA"/>
</dbReference>
<dbReference type="GO" id="GO:0030586">
    <property type="term" value="F:[methionine synthase] reductase (NADPH) activity"/>
    <property type="evidence" value="ECO:0007669"/>
    <property type="project" value="TreeGrafter"/>
</dbReference>
<accession>A0A2P8EYW5</accession>
<dbReference type="OrthoDB" id="9816402at2"/>
<dbReference type="PROSITE" id="PS50902">
    <property type="entry name" value="FLAVODOXIN_LIKE"/>
    <property type="match status" value="1"/>
</dbReference>
<dbReference type="GO" id="GO:0009086">
    <property type="term" value="P:methionine biosynthetic process"/>
    <property type="evidence" value="ECO:0007669"/>
    <property type="project" value="TreeGrafter"/>
</dbReference>
<evidence type="ECO:0000256" key="4">
    <source>
        <dbReference type="SAM" id="Phobius"/>
    </source>
</evidence>
<sequence>MTLGLKLALAGIALALVLIVQQDALPAERQWLASLVLIAYALILLRAERRGRRSTHTGTSPADYLVAYATETGTARQLAGQTRKRLRKAGFSVEVTELNRLDRAPLPAKALLLIASTTGNGDAPRTGDRWLEGDDPERFHERPFAVLALGDRRYPRFCAFGLTLTLRLQQAGAVPLLATVQVDQADTNVIEHWHRQLLAST</sequence>
<comment type="caution">
    <text evidence="6">The sequence shown here is derived from an EMBL/GenBank/DDBJ whole genome shotgun (WGS) entry which is preliminary data.</text>
</comment>
<evidence type="ECO:0000259" key="5">
    <source>
        <dbReference type="PROSITE" id="PS50902"/>
    </source>
</evidence>
<gene>
    <name evidence="6" type="ORF">CLV44_10798</name>
</gene>
<feature type="domain" description="Flavodoxin-like" evidence="5">
    <location>
        <begin position="64"/>
        <end position="198"/>
    </location>
</feature>
<dbReference type="GO" id="GO:0050660">
    <property type="term" value="F:flavin adenine dinucleotide binding"/>
    <property type="evidence" value="ECO:0007669"/>
    <property type="project" value="TreeGrafter"/>
</dbReference>
<dbReference type="GO" id="GO:0005829">
    <property type="term" value="C:cytosol"/>
    <property type="evidence" value="ECO:0007669"/>
    <property type="project" value="TreeGrafter"/>
</dbReference>
<organism evidence="6 7">
    <name type="scientific">Marinobacterium halophilum</name>
    <dbReference type="NCBI Taxonomy" id="267374"/>
    <lineage>
        <taxon>Bacteria</taxon>
        <taxon>Pseudomonadati</taxon>
        <taxon>Pseudomonadota</taxon>
        <taxon>Gammaproteobacteria</taxon>
        <taxon>Oceanospirillales</taxon>
        <taxon>Oceanospirillaceae</taxon>
        <taxon>Marinobacterium</taxon>
    </lineage>
</organism>
<dbReference type="AlphaFoldDB" id="A0A2P8EYW5"/>
<dbReference type="Pfam" id="PF00258">
    <property type="entry name" value="Flavodoxin_1"/>
    <property type="match status" value="1"/>
</dbReference>